<protein>
    <submittedName>
        <fullName evidence="1">Uncharacterized protein</fullName>
    </submittedName>
</protein>
<name>A0A1C2JKF6_ACITH</name>
<proteinExistence type="predicted"/>
<gene>
    <name evidence="1" type="ORF">A6P07_19100</name>
</gene>
<reference evidence="1 2" key="1">
    <citation type="journal article" date="2016" name="Int. J. Mol. Sci.">
        <title>Comparative genomics of the extreme acidophile Acidithiobacillus thiooxidans reveals intraspecific divergence and niche adaptation.</title>
        <authorList>
            <person name="Zhang X."/>
            <person name="Feng X."/>
            <person name="Tao J."/>
            <person name="Ma L."/>
            <person name="Xiao Y."/>
            <person name="Liang Y."/>
            <person name="Liu X."/>
            <person name="Yin H."/>
        </authorList>
    </citation>
    <scope>NUCLEOTIDE SEQUENCE [LARGE SCALE GENOMIC DNA]</scope>
    <source>
        <strain evidence="1 2">A02</strain>
    </source>
</reference>
<comment type="caution">
    <text evidence="1">The sequence shown here is derived from an EMBL/GenBank/DDBJ whole genome shotgun (WGS) entry which is preliminary data.</text>
</comment>
<sequence>MNGLEFFAIEERKDNRAPYLWAPVHTDANLGYFAIHGDLPVDCYRALKNHGLDERFFKSLANNAPRLWLTQAKHKNLTLEIQEKRSKGYQSYGGYTGTAYLLDLETEHGRRTPYLSAMDHLRVSLTEGYNRALFRPSLSNLVPALVANLELCPVWG</sequence>
<dbReference type="Proteomes" id="UP000094893">
    <property type="component" value="Unassembled WGS sequence"/>
</dbReference>
<dbReference type="RefSeq" id="WP_024892480.1">
    <property type="nucleotide sequence ID" value="NZ_LWRZ01000157.1"/>
</dbReference>
<organism evidence="1 2">
    <name type="scientific">Acidithiobacillus thiooxidans</name>
    <name type="common">Thiobacillus thiooxidans</name>
    <dbReference type="NCBI Taxonomy" id="930"/>
    <lineage>
        <taxon>Bacteria</taxon>
        <taxon>Pseudomonadati</taxon>
        <taxon>Pseudomonadota</taxon>
        <taxon>Acidithiobacillia</taxon>
        <taxon>Acidithiobacillales</taxon>
        <taxon>Acidithiobacillaceae</taxon>
        <taxon>Acidithiobacillus</taxon>
    </lineage>
</organism>
<evidence type="ECO:0000313" key="2">
    <source>
        <dbReference type="Proteomes" id="UP000094893"/>
    </source>
</evidence>
<accession>A0A1C2JKF6</accession>
<evidence type="ECO:0000313" key="1">
    <source>
        <dbReference type="EMBL" id="OCX67965.1"/>
    </source>
</evidence>
<dbReference type="AlphaFoldDB" id="A0A1C2JKF6"/>
<dbReference type="EMBL" id="LWSA01000324">
    <property type="protein sequence ID" value="OCX67965.1"/>
    <property type="molecule type" value="Genomic_DNA"/>
</dbReference>